<dbReference type="InterPro" id="IPR014105">
    <property type="entry name" value="Carotenoid/retinoid_OxRdtase"/>
</dbReference>
<dbReference type="Gene3D" id="3.50.50.60">
    <property type="entry name" value="FAD/NAD(P)-binding domain"/>
    <property type="match status" value="2"/>
</dbReference>
<sequence length="497" mass="56272">MKKKVAIIGSGISGLSAASYLAKEGFEVHVFEKNSQPGGRARQFTTDNGYTFDMGPSWYWMPDIIDNFFKDFGYQASDFYSLVRLDPQFDIIFADGKLSLPDSYGDMKALFEQIEPGAGKQFERFMDSAKYKYEVGMQDFVTKPCLSWFEFLSLKIAKGALKLDLLTDYRSYVKKYFSNPMLVALMEFPVIFLGASPKDIPALYSLMNYGGYGLGTYYPLGGFYELVKAMKTVAEQQGVNFHFGHTAEKIITDGGSVTALRVNGVTMDFDAVVASADYHHTETLLDKQHRNYTEEYWEDRTFAPSCLIYYLGFTEKIPNLKHHNLFFGHDLDTHIDAIYKTKEWPEDPLFYACCPSKTDDMVAPKGHENVFLLLPLAIGIEDGEALREKYLGKMIEEMEKISGIKNLRSKIDYQRSYCVSDFTQDYNAYKGNAYGLANTLRQTAVLKPSIRNKKLDNLYYTGQLTVPGPGVPPSIISGKIVAKEINKNIPSRYEKVV</sequence>
<dbReference type="PRINTS" id="PR00419">
    <property type="entry name" value="ADXRDTASE"/>
</dbReference>
<protein>
    <submittedName>
        <fullName evidence="7">Phytoene desaturase</fullName>
    </submittedName>
</protein>
<dbReference type="SUPFAM" id="SSF51905">
    <property type="entry name" value="FAD/NAD(P)-binding domain"/>
    <property type="match status" value="1"/>
</dbReference>
<keyword evidence="8" id="KW-1185">Reference proteome</keyword>
<name>A0A2S1QZ55_9FLAO</name>
<organism evidence="7 8">
    <name type="scientific">Flavobacterium album</name>
    <dbReference type="NCBI Taxonomy" id="2175091"/>
    <lineage>
        <taxon>Bacteria</taxon>
        <taxon>Pseudomonadati</taxon>
        <taxon>Bacteroidota</taxon>
        <taxon>Flavobacteriia</taxon>
        <taxon>Flavobacteriales</taxon>
        <taxon>Flavobacteriaceae</taxon>
        <taxon>Flavobacterium</taxon>
    </lineage>
</organism>
<dbReference type="Proteomes" id="UP000244929">
    <property type="component" value="Chromosome"/>
</dbReference>
<dbReference type="AlphaFoldDB" id="A0A2S1QZ55"/>
<evidence type="ECO:0000313" key="7">
    <source>
        <dbReference type="EMBL" id="AWH85665.1"/>
    </source>
</evidence>
<dbReference type="KEGG" id="falb:HYN59_11345"/>
<proteinExistence type="inferred from homology"/>
<evidence type="ECO:0000256" key="1">
    <source>
        <dbReference type="ARBA" id="ARBA00004829"/>
    </source>
</evidence>
<evidence type="ECO:0000256" key="3">
    <source>
        <dbReference type="ARBA" id="ARBA00022746"/>
    </source>
</evidence>
<dbReference type="GO" id="GO:0016117">
    <property type="term" value="P:carotenoid biosynthetic process"/>
    <property type="evidence" value="ECO:0007669"/>
    <property type="project" value="UniProtKB-KW"/>
</dbReference>
<dbReference type="GO" id="GO:0016491">
    <property type="term" value="F:oxidoreductase activity"/>
    <property type="evidence" value="ECO:0007669"/>
    <property type="project" value="UniProtKB-KW"/>
</dbReference>
<dbReference type="PANTHER" id="PTHR43734">
    <property type="entry name" value="PHYTOENE DESATURASE"/>
    <property type="match status" value="1"/>
</dbReference>
<evidence type="ECO:0000256" key="2">
    <source>
        <dbReference type="ARBA" id="ARBA00006046"/>
    </source>
</evidence>
<dbReference type="Pfam" id="PF01593">
    <property type="entry name" value="Amino_oxidase"/>
    <property type="match status" value="1"/>
</dbReference>
<dbReference type="PANTHER" id="PTHR43734:SF1">
    <property type="entry name" value="PHYTOENE DESATURASE"/>
    <property type="match status" value="1"/>
</dbReference>
<gene>
    <name evidence="7" type="ORF">HYN59_11345</name>
</gene>
<comment type="pathway">
    <text evidence="1 5">Carotenoid biosynthesis.</text>
</comment>
<dbReference type="RefSeq" id="WP_108778367.1">
    <property type="nucleotide sequence ID" value="NZ_CP029186.1"/>
</dbReference>
<keyword evidence="3 5" id="KW-0125">Carotenoid biosynthesis</keyword>
<feature type="domain" description="Amine oxidase" evidence="6">
    <location>
        <begin position="12"/>
        <end position="485"/>
    </location>
</feature>
<dbReference type="InterPro" id="IPR002937">
    <property type="entry name" value="Amino_oxidase"/>
</dbReference>
<keyword evidence="4 5" id="KW-0560">Oxidoreductase</keyword>
<evidence type="ECO:0000256" key="5">
    <source>
        <dbReference type="RuleBase" id="RU362075"/>
    </source>
</evidence>
<dbReference type="NCBIfam" id="TIGR02734">
    <property type="entry name" value="crtI_fam"/>
    <property type="match status" value="1"/>
</dbReference>
<comment type="similarity">
    <text evidence="2 5">Belongs to the carotenoid/retinoid oxidoreductase family.</text>
</comment>
<evidence type="ECO:0000313" key="8">
    <source>
        <dbReference type="Proteomes" id="UP000244929"/>
    </source>
</evidence>
<dbReference type="OrthoDB" id="9774675at2"/>
<dbReference type="InterPro" id="IPR036188">
    <property type="entry name" value="FAD/NAD-bd_sf"/>
</dbReference>
<accession>A0A2S1QZ55</accession>
<evidence type="ECO:0000259" key="6">
    <source>
        <dbReference type="Pfam" id="PF01593"/>
    </source>
</evidence>
<evidence type="ECO:0000256" key="4">
    <source>
        <dbReference type="ARBA" id="ARBA00023002"/>
    </source>
</evidence>
<dbReference type="EMBL" id="CP029186">
    <property type="protein sequence ID" value="AWH85665.1"/>
    <property type="molecule type" value="Genomic_DNA"/>
</dbReference>
<reference evidence="7 8" key="1">
    <citation type="submission" date="2018-04" db="EMBL/GenBank/DDBJ databases">
        <title>Genome sequencing of Flavobacterium sp. HYN0059.</title>
        <authorList>
            <person name="Yi H."/>
            <person name="Baek C."/>
        </authorList>
    </citation>
    <scope>NUCLEOTIDE SEQUENCE [LARGE SCALE GENOMIC DNA]</scope>
    <source>
        <strain evidence="7 8">HYN0059</strain>
    </source>
</reference>